<evidence type="ECO:0000313" key="1">
    <source>
        <dbReference type="EMBL" id="QQD18487.1"/>
    </source>
</evidence>
<dbReference type="InterPro" id="IPR018680">
    <property type="entry name" value="DUF2164"/>
</dbReference>
<dbReference type="RefSeq" id="WP_198569978.1">
    <property type="nucleotide sequence ID" value="NZ_CP066167.1"/>
</dbReference>
<gene>
    <name evidence="1" type="ORF">I6N98_01015</name>
</gene>
<reference evidence="1 2" key="1">
    <citation type="submission" date="2020-12" db="EMBL/GenBank/DDBJ databases">
        <authorList>
            <person name="Shan Y."/>
        </authorList>
    </citation>
    <scope>NUCLEOTIDE SEQUENCE [LARGE SCALE GENOMIC DNA]</scope>
    <source>
        <strain evidence="2">csc3.9</strain>
    </source>
</reference>
<dbReference type="Proteomes" id="UP000596063">
    <property type="component" value="Chromosome"/>
</dbReference>
<dbReference type="Pfam" id="PF09932">
    <property type="entry name" value="DUF2164"/>
    <property type="match status" value="1"/>
</dbReference>
<organism evidence="1 2">
    <name type="scientific">Spongiibacter nanhainus</name>
    <dbReference type="NCBI Taxonomy" id="2794344"/>
    <lineage>
        <taxon>Bacteria</taxon>
        <taxon>Pseudomonadati</taxon>
        <taxon>Pseudomonadota</taxon>
        <taxon>Gammaproteobacteria</taxon>
        <taxon>Cellvibrionales</taxon>
        <taxon>Spongiibacteraceae</taxon>
        <taxon>Spongiibacter</taxon>
    </lineage>
</organism>
<evidence type="ECO:0000313" key="2">
    <source>
        <dbReference type="Proteomes" id="UP000596063"/>
    </source>
</evidence>
<accession>A0A7T4UQH6</accession>
<dbReference type="KEGG" id="snan:I6N98_01015"/>
<name>A0A7T4UQH6_9GAMM</name>
<dbReference type="EMBL" id="CP066167">
    <property type="protein sequence ID" value="QQD18487.1"/>
    <property type="molecule type" value="Genomic_DNA"/>
</dbReference>
<keyword evidence="2" id="KW-1185">Reference proteome</keyword>
<proteinExistence type="predicted"/>
<protein>
    <submittedName>
        <fullName evidence="1">DUF2164 domain-containing protein</fullName>
    </submittedName>
</protein>
<dbReference type="AlphaFoldDB" id="A0A7T4UQH6"/>
<sequence>MADITFSKEELAAITGRIQLYFREELDQELGQFDAQFLLEFFAEEIGGYFYNRGLYDAQALLNDKLEDISDALYQLEKPTGGSY</sequence>